<comment type="caution">
    <text evidence="2">The sequence shown here is derived from an EMBL/GenBank/DDBJ whole genome shotgun (WGS) entry which is preliminary data.</text>
</comment>
<dbReference type="Proteomes" id="UP000256877">
    <property type="component" value="Unassembled WGS sequence"/>
</dbReference>
<feature type="region of interest" description="Disordered" evidence="1">
    <location>
        <begin position="47"/>
        <end position="74"/>
    </location>
</feature>
<protein>
    <submittedName>
        <fullName evidence="2">Uncharacterized protein</fullName>
    </submittedName>
</protein>
<evidence type="ECO:0000313" key="3">
    <source>
        <dbReference type="Proteomes" id="UP000256877"/>
    </source>
</evidence>
<dbReference type="EMBL" id="NMUF01000004">
    <property type="protein sequence ID" value="RFB00037.1"/>
    <property type="molecule type" value="Genomic_DNA"/>
</dbReference>
<reference evidence="2 3" key="1">
    <citation type="submission" date="2017-07" db="EMBL/GenBank/DDBJ databases">
        <title>Draft genome sequence of aerobic hyperthermophilic archaea, Pyrobaculum aerophilum YKB31 and YKB32.</title>
        <authorList>
            <person name="Mochizuki T."/>
            <person name="Berliner A.J."/>
            <person name="Yoshida-Takashima Y."/>
            <person name="Takaki Y."/>
            <person name="Nunoura T."/>
            <person name="Takai K."/>
        </authorList>
    </citation>
    <scope>NUCLEOTIDE SEQUENCE [LARGE SCALE GENOMIC DNA]</scope>
    <source>
        <strain evidence="2 3">YKB32</strain>
    </source>
</reference>
<proteinExistence type="predicted"/>
<sequence>MGRRVPPLLFGIYLTPYPGLAAASQALLGGRAPGWFLPPPFGGPPGASAGVREVPEGARLRAPPVPSAPRLDCY</sequence>
<gene>
    <name evidence="2" type="ORF">CGL52_02455</name>
</gene>
<organism evidence="2 3">
    <name type="scientific">Pyrobaculum aerophilum</name>
    <dbReference type="NCBI Taxonomy" id="13773"/>
    <lineage>
        <taxon>Archaea</taxon>
        <taxon>Thermoproteota</taxon>
        <taxon>Thermoprotei</taxon>
        <taxon>Thermoproteales</taxon>
        <taxon>Thermoproteaceae</taxon>
        <taxon>Pyrobaculum</taxon>
    </lineage>
</organism>
<evidence type="ECO:0000313" key="2">
    <source>
        <dbReference type="EMBL" id="RFB00037.1"/>
    </source>
</evidence>
<evidence type="ECO:0000256" key="1">
    <source>
        <dbReference type="SAM" id="MobiDB-lite"/>
    </source>
</evidence>
<dbReference type="AlphaFoldDB" id="A0A371R699"/>
<accession>A0A371R699</accession>
<name>A0A371R699_9CREN</name>